<sequence>MLRSLIIVLLLLCSSSLYAQINFKGYVIGQALPSNKVSDTNLSFGGQYGHLISGKNDEGVIYSLSFVPEKSGTPKLLTKSEVQKFVTSLKHYFHVKLSREARGEDGTFTGVNNGCKFIVNYKHQQFNHGSFYHIDLVIYNPKLGAI</sequence>
<dbReference type="Proteomes" id="UP000585050">
    <property type="component" value="Unassembled WGS sequence"/>
</dbReference>
<proteinExistence type="predicted"/>
<accession>A0A7X8XW87</accession>
<evidence type="ECO:0000256" key="1">
    <source>
        <dbReference type="SAM" id="SignalP"/>
    </source>
</evidence>
<protein>
    <submittedName>
        <fullName evidence="2">Uncharacterized protein</fullName>
    </submittedName>
</protein>
<gene>
    <name evidence="2" type="ORF">HGP29_12755</name>
</gene>
<evidence type="ECO:0000313" key="3">
    <source>
        <dbReference type="Proteomes" id="UP000585050"/>
    </source>
</evidence>
<dbReference type="EMBL" id="JABAIL010000003">
    <property type="protein sequence ID" value="NLR92088.1"/>
    <property type="molecule type" value="Genomic_DNA"/>
</dbReference>
<dbReference type="RefSeq" id="WP_168882793.1">
    <property type="nucleotide sequence ID" value="NZ_JABAIL010000003.1"/>
</dbReference>
<evidence type="ECO:0000313" key="2">
    <source>
        <dbReference type="EMBL" id="NLR92088.1"/>
    </source>
</evidence>
<comment type="caution">
    <text evidence="2">The sequence shown here is derived from an EMBL/GenBank/DDBJ whole genome shotgun (WGS) entry which is preliminary data.</text>
</comment>
<organism evidence="2 3">
    <name type="scientific">Flammeovirga agarivorans</name>
    <dbReference type="NCBI Taxonomy" id="2726742"/>
    <lineage>
        <taxon>Bacteria</taxon>
        <taxon>Pseudomonadati</taxon>
        <taxon>Bacteroidota</taxon>
        <taxon>Cytophagia</taxon>
        <taxon>Cytophagales</taxon>
        <taxon>Flammeovirgaceae</taxon>
        <taxon>Flammeovirga</taxon>
    </lineage>
</organism>
<name>A0A7X8XW87_9BACT</name>
<keyword evidence="1" id="KW-0732">Signal</keyword>
<reference evidence="2 3" key="1">
    <citation type="submission" date="2020-04" db="EMBL/GenBank/DDBJ databases">
        <title>Flammeovirga sp. SR4, a novel species isolated from seawater.</title>
        <authorList>
            <person name="Wang X."/>
        </authorList>
    </citation>
    <scope>NUCLEOTIDE SEQUENCE [LARGE SCALE GENOMIC DNA]</scope>
    <source>
        <strain evidence="2 3">SR4</strain>
    </source>
</reference>
<feature type="signal peptide" evidence="1">
    <location>
        <begin position="1"/>
        <end position="19"/>
    </location>
</feature>
<feature type="chain" id="PRO_5030713987" evidence="1">
    <location>
        <begin position="20"/>
        <end position="146"/>
    </location>
</feature>
<keyword evidence="3" id="KW-1185">Reference proteome</keyword>
<dbReference type="AlphaFoldDB" id="A0A7X8XW87"/>